<dbReference type="Proteomes" id="UP000677228">
    <property type="component" value="Unassembled WGS sequence"/>
</dbReference>
<evidence type="ECO:0000313" key="2">
    <source>
        <dbReference type="EMBL" id="CAF3780048.1"/>
    </source>
</evidence>
<dbReference type="InterPro" id="IPR032675">
    <property type="entry name" value="LRR_dom_sf"/>
</dbReference>
<dbReference type="Gene3D" id="3.80.10.10">
    <property type="entry name" value="Ribonuclease Inhibitor"/>
    <property type="match status" value="1"/>
</dbReference>
<evidence type="ECO:0000313" key="3">
    <source>
        <dbReference type="Proteomes" id="UP000677228"/>
    </source>
</evidence>
<organism evidence="1 3">
    <name type="scientific">Didymodactylos carnosus</name>
    <dbReference type="NCBI Taxonomy" id="1234261"/>
    <lineage>
        <taxon>Eukaryota</taxon>
        <taxon>Metazoa</taxon>
        <taxon>Spiralia</taxon>
        <taxon>Gnathifera</taxon>
        <taxon>Rotifera</taxon>
        <taxon>Eurotatoria</taxon>
        <taxon>Bdelloidea</taxon>
        <taxon>Philodinida</taxon>
        <taxon>Philodinidae</taxon>
        <taxon>Didymodactylos</taxon>
    </lineage>
</organism>
<protein>
    <submittedName>
        <fullName evidence="1">Uncharacterized protein</fullName>
    </submittedName>
</protein>
<dbReference type="SUPFAM" id="SSF52058">
    <property type="entry name" value="L domain-like"/>
    <property type="match status" value="1"/>
</dbReference>
<gene>
    <name evidence="1" type="ORF">OVA965_LOCUS15049</name>
    <name evidence="2" type="ORF">TMI583_LOCUS15055</name>
</gene>
<name>A0A8S2DUA9_9BILA</name>
<dbReference type="AlphaFoldDB" id="A0A8S2DUA9"/>
<dbReference type="Proteomes" id="UP000682733">
    <property type="component" value="Unassembled WGS sequence"/>
</dbReference>
<evidence type="ECO:0000313" key="1">
    <source>
        <dbReference type="EMBL" id="CAF1011207.1"/>
    </source>
</evidence>
<accession>A0A8S2DUA9</accession>
<proteinExistence type="predicted"/>
<reference evidence="1" key="1">
    <citation type="submission" date="2021-02" db="EMBL/GenBank/DDBJ databases">
        <authorList>
            <person name="Nowell W R."/>
        </authorList>
    </citation>
    <scope>NUCLEOTIDE SEQUENCE</scope>
</reference>
<dbReference type="EMBL" id="CAJNOK010006678">
    <property type="protein sequence ID" value="CAF1011207.1"/>
    <property type="molecule type" value="Genomic_DNA"/>
</dbReference>
<sequence>MSDTYLRLESLSNELFYLIFAYSSSGDIIYSFSSLNYRFDAFIYPYKCIIDLSRTAAYIRNSVLPQIHDTVEELKFDGRQLSHIIPSPTITTTVRDICRNLTSLSVINVEKNSHYLPYLTLFKQLIVLKLYFINQAYISKKKLDIISSTIFSSNSIVETLFIEGLTFCIDKRKITPCHSLKHLTIDVLYQDDMFILLSQLPSVEYLKIFIRDGTAADDYYDYENTYPILLHLKEFILSSKHTICYDQIEPLLLHCPSLNNLSLNLNLDQYVSAKKLEKLIKIPKLDFHLRMPEMSAKKIDKYVNTFKTPAWLNHPVIFYSFLINFCLRSLPFKEHYLHVSNQIIEYLSNISDILLYKEQHKTKIIWLHDMLLKYELIQFIKINFPKLRELSLMACHFDESLMDDINFKMESVRHVFMRRYNLDFKYFKKLLLMMPNIKELRAKSGVLLSAADQFIEDQELRPICEQIEKIIIDEYKEALDRNIDNEMKRVFPNAFVDKTKTGQSH</sequence>
<comment type="caution">
    <text evidence="1">The sequence shown here is derived from an EMBL/GenBank/DDBJ whole genome shotgun (WGS) entry which is preliminary data.</text>
</comment>
<dbReference type="EMBL" id="CAJOBA010006687">
    <property type="protein sequence ID" value="CAF3780048.1"/>
    <property type="molecule type" value="Genomic_DNA"/>
</dbReference>